<evidence type="ECO:0000313" key="2">
    <source>
        <dbReference type="EMBL" id="MBW60931.1"/>
    </source>
</evidence>
<keyword evidence="1" id="KW-0732">Signal</keyword>
<accession>A0A2M4C728</accession>
<name>A0A2M4C728_9DIPT</name>
<organism evidence="2">
    <name type="scientific">Anopheles marajoara</name>
    <dbReference type="NCBI Taxonomy" id="58244"/>
    <lineage>
        <taxon>Eukaryota</taxon>
        <taxon>Metazoa</taxon>
        <taxon>Ecdysozoa</taxon>
        <taxon>Arthropoda</taxon>
        <taxon>Hexapoda</taxon>
        <taxon>Insecta</taxon>
        <taxon>Pterygota</taxon>
        <taxon>Neoptera</taxon>
        <taxon>Endopterygota</taxon>
        <taxon>Diptera</taxon>
        <taxon>Nematocera</taxon>
        <taxon>Culicoidea</taxon>
        <taxon>Culicidae</taxon>
        <taxon>Anophelinae</taxon>
        <taxon>Anopheles</taxon>
    </lineage>
</organism>
<dbReference type="AlphaFoldDB" id="A0A2M4C728"/>
<dbReference type="EMBL" id="GGFJ01011790">
    <property type="protein sequence ID" value="MBW60931.1"/>
    <property type="molecule type" value="Transcribed_RNA"/>
</dbReference>
<proteinExistence type="predicted"/>
<protein>
    <submittedName>
        <fullName evidence="2">Putative secreted protein</fullName>
    </submittedName>
</protein>
<reference evidence="2" key="1">
    <citation type="submission" date="2018-01" db="EMBL/GenBank/DDBJ databases">
        <title>An insight into the sialome of Amazonian anophelines.</title>
        <authorList>
            <person name="Ribeiro J.M."/>
            <person name="Scarpassa V."/>
            <person name="Calvo E."/>
        </authorList>
    </citation>
    <scope>NUCLEOTIDE SEQUENCE</scope>
    <source>
        <tissue evidence="2">Salivary glands</tissue>
    </source>
</reference>
<feature type="chain" id="PRO_5014979836" evidence="1">
    <location>
        <begin position="18"/>
        <end position="143"/>
    </location>
</feature>
<evidence type="ECO:0000256" key="1">
    <source>
        <dbReference type="SAM" id="SignalP"/>
    </source>
</evidence>
<sequence>MMPILFWPSILARFAETGTTVDWIRLRKRPIDGSISSGLIMISSSLKATPLRLRFLFLALYAPPLLLPGPPPGPPGPPAPVPLSSAMPNIDMRRLCAVLYSVRLSSSVWLSGSPRKVPSLVSIIGMSSMMLVRDPTVGRSRRM</sequence>
<feature type="signal peptide" evidence="1">
    <location>
        <begin position="1"/>
        <end position="17"/>
    </location>
</feature>